<dbReference type="EMBL" id="PP758912">
    <property type="protein sequence ID" value="XCH43955.1"/>
    <property type="molecule type" value="Genomic_DNA"/>
</dbReference>
<evidence type="ECO:0000313" key="1">
    <source>
        <dbReference type="EMBL" id="XCH43955.1"/>
    </source>
</evidence>
<protein>
    <submittedName>
        <fullName evidence="1">Uncharacterized protein</fullName>
    </submittedName>
</protein>
<proteinExistence type="predicted"/>
<name>A0AAU8GPS4_9CAUD</name>
<organism evidence="1">
    <name type="scientific">Gordonia phage Petito</name>
    <dbReference type="NCBI Taxonomy" id="3158876"/>
    <lineage>
        <taxon>Viruses</taxon>
        <taxon>Duplodnaviria</taxon>
        <taxon>Heunggongvirae</taxon>
        <taxon>Uroviricota</taxon>
        <taxon>Caudoviricetes</taxon>
    </lineage>
</organism>
<gene>
    <name evidence="1" type="primary">83</name>
    <name evidence="1" type="ORF">SEA_PETITO_83</name>
</gene>
<sequence>MSNCQSVSLETSYGDSRESSIFDRSMVNLNAVLTCACGHKTKMTVSVRQDVTRDDVLSLRAGRIVSDAVLDLQVLHEEKMMGR</sequence>
<accession>A0AAU8GPS4</accession>
<reference evidence="1" key="1">
    <citation type="submission" date="2024-05" db="EMBL/GenBank/DDBJ databases">
        <authorList>
            <person name="Benson E.M."/>
            <person name="Blount M.E."/>
            <person name="Chauhan S."/>
            <person name="Ehrhart J.N."/>
            <person name="Foster A.Z."/>
            <person name="Ingber A.M."/>
            <person name="Julian M.L."/>
            <person name="Kwansah D.N."/>
            <person name="Le T."/>
            <person name="May E.J."/>
            <person name="Mazel E.H."/>
            <person name="Morency E."/>
            <person name="Nelson S.A."/>
            <person name="O'Toole C.T."/>
            <person name="Potter K.E."/>
            <person name="Rue A.R."/>
            <person name="Vita L.A."/>
            <person name="Weigand K.A."/>
            <person name="Monti D.L."/>
            <person name="Russell D.A."/>
            <person name="Jacobs-Sera D."/>
            <person name="Hatfull G.F."/>
        </authorList>
    </citation>
    <scope>NUCLEOTIDE SEQUENCE</scope>
</reference>